<keyword evidence="3" id="KW-0520">NAD</keyword>
<dbReference type="InterPro" id="IPR020904">
    <property type="entry name" value="Sc_DH/Rdtase_CS"/>
</dbReference>
<dbReference type="Proteomes" id="UP000189818">
    <property type="component" value="Unassembled WGS sequence"/>
</dbReference>
<reference evidence="6" key="1">
    <citation type="submission" date="2017-02" db="EMBL/GenBank/DDBJ databases">
        <authorList>
            <person name="Varghese N."/>
            <person name="Submissions S."/>
        </authorList>
    </citation>
    <scope>NUCLEOTIDE SEQUENCE [LARGE SCALE GENOMIC DNA]</scope>
    <source>
        <strain evidence="6">UM2</strain>
    </source>
</reference>
<comment type="similarity">
    <text evidence="1">Belongs to the short-chain dehydrogenases/reductases (SDR) family.</text>
</comment>
<dbReference type="PANTHER" id="PTHR24321">
    <property type="entry name" value="DEHYDROGENASES, SHORT CHAIN"/>
    <property type="match status" value="1"/>
</dbReference>
<dbReference type="FunFam" id="3.40.50.720:FF:000084">
    <property type="entry name" value="Short-chain dehydrogenase reductase"/>
    <property type="match status" value="1"/>
</dbReference>
<keyword evidence="6" id="KW-1185">Reference proteome</keyword>
<proteinExistence type="inferred from homology"/>
<keyword evidence="2" id="KW-0560">Oxidoreductase</keyword>
<dbReference type="SMART" id="SM00822">
    <property type="entry name" value="PKS_KR"/>
    <property type="match status" value="1"/>
</dbReference>
<dbReference type="AlphaFoldDB" id="A0A1T5G5I5"/>
<dbReference type="InterPro" id="IPR057326">
    <property type="entry name" value="KR_dom"/>
</dbReference>
<dbReference type="InterPro" id="IPR002347">
    <property type="entry name" value="SDR_fam"/>
</dbReference>
<dbReference type="CDD" id="cd05233">
    <property type="entry name" value="SDR_c"/>
    <property type="match status" value="1"/>
</dbReference>
<accession>A0A1T5G5I5</accession>
<organism evidence="5 6">
    <name type="scientific">Rhizorhabdus histidinilytica</name>
    <dbReference type="NCBI Taxonomy" id="439228"/>
    <lineage>
        <taxon>Bacteria</taxon>
        <taxon>Pseudomonadati</taxon>
        <taxon>Pseudomonadota</taxon>
        <taxon>Alphaproteobacteria</taxon>
        <taxon>Sphingomonadales</taxon>
        <taxon>Sphingomonadaceae</taxon>
        <taxon>Rhizorhabdus</taxon>
    </lineage>
</organism>
<evidence type="ECO:0000256" key="2">
    <source>
        <dbReference type="ARBA" id="ARBA00023002"/>
    </source>
</evidence>
<dbReference type="STRING" id="439228.SAMN06295920_11216"/>
<name>A0A1T5G5I5_9SPHN</name>
<dbReference type="GO" id="GO:0016491">
    <property type="term" value="F:oxidoreductase activity"/>
    <property type="evidence" value="ECO:0007669"/>
    <property type="project" value="UniProtKB-KW"/>
</dbReference>
<evidence type="ECO:0000313" key="6">
    <source>
        <dbReference type="Proteomes" id="UP000189818"/>
    </source>
</evidence>
<evidence type="ECO:0000313" key="5">
    <source>
        <dbReference type="EMBL" id="SKC03602.1"/>
    </source>
</evidence>
<dbReference type="InterPro" id="IPR036291">
    <property type="entry name" value="NAD(P)-bd_dom_sf"/>
</dbReference>
<dbReference type="EMBL" id="FUYM01000012">
    <property type="protein sequence ID" value="SKC03602.1"/>
    <property type="molecule type" value="Genomic_DNA"/>
</dbReference>
<dbReference type="PRINTS" id="PR00080">
    <property type="entry name" value="SDRFAMILY"/>
</dbReference>
<evidence type="ECO:0000256" key="3">
    <source>
        <dbReference type="ARBA" id="ARBA00023027"/>
    </source>
</evidence>
<dbReference type="PROSITE" id="PS00061">
    <property type="entry name" value="ADH_SHORT"/>
    <property type="match status" value="1"/>
</dbReference>
<evidence type="ECO:0000256" key="1">
    <source>
        <dbReference type="ARBA" id="ARBA00006484"/>
    </source>
</evidence>
<dbReference type="PRINTS" id="PR00081">
    <property type="entry name" value="GDHRDH"/>
</dbReference>
<dbReference type="Pfam" id="PF13561">
    <property type="entry name" value="adh_short_C2"/>
    <property type="match status" value="1"/>
</dbReference>
<sequence length="255" mass="26479">MAGMLDNLSVLVTGAGGGIGSATALVLARHGARLILTDVDAGAGEAATKAVTDTGGEAYFVPADLGSEEQIAGLVKTTVDRFGRIDGAFNNAAVEQHNKPLDEITTEEWDKVIRINLSAVFFCMKYEARAMLAQGGGSIVNTASSLGQVGLAGAADYCSAKHGVLGLTRAGGADYGQRGIRVNAILPGITRTPMIRRLSEDPALSATFDRLRLRHSMGRFGEPDEIGESVAWLLSPQASFVNGAAIAVDGGYLSI</sequence>
<evidence type="ECO:0000259" key="4">
    <source>
        <dbReference type="SMART" id="SM00822"/>
    </source>
</evidence>
<dbReference type="SUPFAM" id="SSF51735">
    <property type="entry name" value="NAD(P)-binding Rossmann-fold domains"/>
    <property type="match status" value="1"/>
</dbReference>
<feature type="domain" description="Ketoreductase" evidence="4">
    <location>
        <begin position="8"/>
        <end position="192"/>
    </location>
</feature>
<dbReference type="PANTHER" id="PTHR24321:SF8">
    <property type="entry name" value="ESTRADIOL 17-BETA-DEHYDROGENASE 8-RELATED"/>
    <property type="match status" value="1"/>
</dbReference>
<dbReference type="Gene3D" id="3.40.50.720">
    <property type="entry name" value="NAD(P)-binding Rossmann-like Domain"/>
    <property type="match status" value="1"/>
</dbReference>
<gene>
    <name evidence="5" type="ORF">SAMN06295920_11216</name>
</gene>
<protein>
    <submittedName>
        <fullName evidence="5">NAD(P)-dependent dehydrogenase, short-chain alcohol dehydrogenase family</fullName>
    </submittedName>
</protein>